<sequence>MLVLRNALEADLDAVFEMAQGIGPGMTTLKADRAALRERLALAADSFAGEAAPEDADYLFVLEDLDSGRVCGVSAIKAAVGVKEAFYNYRIATSVHASPTTGLVNRVQSLHLSHDLSGASELCSLYLRPEYRKGSNGRLLSKGRLLFMAQFPQLFGAKVFAEMRGFQDEHGASPFWEAVGRPFFHMDFHEADDLCGKGDRLFIEHLVPRLPLYTHLLGEDARAAIGRTHVDTAPARRLLEQEGLHFDGYIDIFDGGPVLQAKLHDLRALRESRLAPARAGTPQAAVPTLVASTGRHAFRVVVADTDPDAPIPTLPQAALDALGCNAGTPLRLMPLSSGGLPQRH</sequence>
<dbReference type="NCBIfam" id="TIGR03243">
    <property type="entry name" value="arg_catab_AOST"/>
    <property type="match status" value="1"/>
</dbReference>
<dbReference type="PANTHER" id="PTHR30420:SF1">
    <property type="entry name" value="ARGININE N-SUCCINYLTRANSFERASE"/>
    <property type="match status" value="1"/>
</dbReference>
<gene>
    <name evidence="4" type="primary">astA</name>
    <name evidence="4" type="ORF">LQ564_11680</name>
</gene>
<dbReference type="InterPro" id="IPR016181">
    <property type="entry name" value="Acyl_CoA_acyltransferase"/>
</dbReference>
<dbReference type="Pfam" id="PF04958">
    <property type="entry name" value="AstA"/>
    <property type="match status" value="1"/>
</dbReference>
<dbReference type="EMBL" id="JAJNOC010000003">
    <property type="protein sequence ID" value="MCD2516966.1"/>
    <property type="molecule type" value="Genomic_DNA"/>
</dbReference>
<dbReference type="Gene3D" id="2.40.40.20">
    <property type="match status" value="1"/>
</dbReference>
<dbReference type="EC" id="2.3.1.109" evidence="4"/>
<dbReference type="RefSeq" id="WP_231058283.1">
    <property type="nucleotide sequence ID" value="NZ_JAJNOC010000003.1"/>
</dbReference>
<dbReference type="InterPro" id="IPR017650">
    <property type="entry name" value="Arginine_N-succinylTrfase"/>
</dbReference>
<reference evidence="4" key="1">
    <citation type="submission" date="2021-11" db="EMBL/GenBank/DDBJ databases">
        <title>The complete genome of Massilia sp sp. G4R7.</title>
        <authorList>
            <person name="Liu L."/>
            <person name="Yue J."/>
            <person name="Yuan J."/>
            <person name="Yang F."/>
            <person name="Li L."/>
        </authorList>
    </citation>
    <scope>NUCLEOTIDE SEQUENCE</scope>
    <source>
        <strain evidence="4">G4R7</strain>
    </source>
</reference>
<evidence type="ECO:0000256" key="2">
    <source>
        <dbReference type="ARBA" id="ARBA00022679"/>
    </source>
</evidence>
<dbReference type="GO" id="GO:0008791">
    <property type="term" value="F:arginine N-succinyltransferase activity"/>
    <property type="evidence" value="ECO:0007669"/>
    <property type="project" value="UniProtKB-EC"/>
</dbReference>
<keyword evidence="2 4" id="KW-0808">Transferase</keyword>
<dbReference type="Proteomes" id="UP001179361">
    <property type="component" value="Unassembled WGS sequence"/>
</dbReference>
<accession>A0ABS8Q5E8</accession>
<comment type="caution">
    <text evidence="4">The sequence shown here is derived from an EMBL/GenBank/DDBJ whole genome shotgun (WGS) entry which is preliminary data.</text>
</comment>
<evidence type="ECO:0000313" key="5">
    <source>
        <dbReference type="Proteomes" id="UP001179361"/>
    </source>
</evidence>
<dbReference type="NCBIfam" id="TIGR03244">
    <property type="entry name" value="arg_catab_AstA"/>
    <property type="match status" value="1"/>
</dbReference>
<keyword evidence="5" id="KW-1185">Reference proteome</keyword>
<keyword evidence="1" id="KW-0056">Arginine metabolism</keyword>
<protein>
    <submittedName>
        <fullName evidence="4">Arginine N-succinyltransferase</fullName>
        <ecNumber evidence="4">2.3.1.109</ecNumber>
    </submittedName>
</protein>
<keyword evidence="3 4" id="KW-0012">Acyltransferase</keyword>
<name>A0ABS8Q5E8_9BURK</name>
<evidence type="ECO:0000313" key="4">
    <source>
        <dbReference type="EMBL" id="MCD2516966.1"/>
    </source>
</evidence>
<dbReference type="InterPro" id="IPR007041">
    <property type="entry name" value="Arg_succinylTrfase_AstA/AruG"/>
</dbReference>
<organism evidence="4 5">
    <name type="scientific">Massilia phyllostachyos</name>
    <dbReference type="NCBI Taxonomy" id="2898585"/>
    <lineage>
        <taxon>Bacteria</taxon>
        <taxon>Pseudomonadati</taxon>
        <taxon>Pseudomonadota</taxon>
        <taxon>Betaproteobacteria</taxon>
        <taxon>Burkholderiales</taxon>
        <taxon>Oxalobacteraceae</taxon>
        <taxon>Telluria group</taxon>
        <taxon>Massilia</taxon>
    </lineage>
</organism>
<proteinExistence type="predicted"/>
<evidence type="ECO:0000256" key="1">
    <source>
        <dbReference type="ARBA" id="ARBA00022503"/>
    </source>
</evidence>
<dbReference type="SUPFAM" id="SSF55729">
    <property type="entry name" value="Acyl-CoA N-acyltransferases (Nat)"/>
    <property type="match status" value="1"/>
</dbReference>
<evidence type="ECO:0000256" key="3">
    <source>
        <dbReference type="ARBA" id="ARBA00023315"/>
    </source>
</evidence>
<dbReference type="PANTHER" id="PTHR30420">
    <property type="entry name" value="N-SUCCINYLARGININE DIHYDROLASE"/>
    <property type="match status" value="1"/>
</dbReference>